<accession>A0ABR4Q868</accession>
<name>A0ABR4Q868_9CEST</name>
<evidence type="ECO:0000313" key="2">
    <source>
        <dbReference type="Proteomes" id="UP001651158"/>
    </source>
</evidence>
<proteinExistence type="predicted"/>
<keyword evidence="2" id="KW-1185">Reference proteome</keyword>
<reference evidence="1 2" key="1">
    <citation type="journal article" date="2022" name="Front. Cell. Infect. Microbiol.">
        <title>The Genomes of Two Strains of Taenia crassiceps the Animal Model for the Study of Human Cysticercosis.</title>
        <authorList>
            <person name="Bobes R.J."/>
            <person name="Estrada K."/>
            <person name="Rios-Valencia D.G."/>
            <person name="Calderon-Gallegos A."/>
            <person name="de la Torre P."/>
            <person name="Carrero J.C."/>
            <person name="Sanchez-Flores A."/>
            <person name="Laclette J.P."/>
        </authorList>
    </citation>
    <scope>NUCLEOTIDE SEQUENCE [LARGE SCALE GENOMIC DNA]</scope>
    <source>
        <strain evidence="1">WFUcys</strain>
    </source>
</reference>
<gene>
    <name evidence="1" type="ORF">TcWFU_007808</name>
</gene>
<evidence type="ECO:0000313" key="1">
    <source>
        <dbReference type="EMBL" id="KAL5105888.1"/>
    </source>
</evidence>
<sequence>MACQAEELLVMTLPNTASESAPHKITVIYFICIFAILPIVQVDADSLEEELPSVSCSFSMRRSSACLLKSPAISQAVRGLHTLVAIQAIQHARTLSEALLRTKDAAVGEQDSRCCRRSIDVGITGAAESDMLISCITRNGSQSRLNSFSLTIKRSAALQHLAFCAMQNVPPVTSTSSIVHTGRGSLRVWEMRSSAFRQPRIPFRRHSEIDQSVCCKTTTHFADLRGQLLDCCPDSRLPPLLRAACKHNHPTTPMQSTEHPTGSSFPCTHKSSREDLQSGCLDDWSINKCATATFEINKDDTSPVVGEINKCSSLVLIEAFRCVLGGCGWPVWHPKRGASSIEGLELSRGWKETLPLLTATGSCELSELG</sequence>
<comment type="caution">
    <text evidence="1">The sequence shown here is derived from an EMBL/GenBank/DDBJ whole genome shotgun (WGS) entry which is preliminary data.</text>
</comment>
<organism evidence="1 2">
    <name type="scientific">Taenia crassiceps</name>
    <dbReference type="NCBI Taxonomy" id="6207"/>
    <lineage>
        <taxon>Eukaryota</taxon>
        <taxon>Metazoa</taxon>
        <taxon>Spiralia</taxon>
        <taxon>Lophotrochozoa</taxon>
        <taxon>Platyhelminthes</taxon>
        <taxon>Cestoda</taxon>
        <taxon>Eucestoda</taxon>
        <taxon>Cyclophyllidea</taxon>
        <taxon>Taeniidae</taxon>
        <taxon>Taenia</taxon>
    </lineage>
</organism>
<dbReference type="EMBL" id="JAKROA010000007">
    <property type="protein sequence ID" value="KAL5105888.1"/>
    <property type="molecule type" value="Genomic_DNA"/>
</dbReference>
<protein>
    <submittedName>
        <fullName evidence="1">Uncharacterized protein</fullName>
    </submittedName>
</protein>
<dbReference type="Proteomes" id="UP001651158">
    <property type="component" value="Unassembled WGS sequence"/>
</dbReference>